<dbReference type="InterPro" id="IPR003439">
    <property type="entry name" value="ABC_transporter-like_ATP-bd"/>
</dbReference>
<dbReference type="GO" id="GO:0016887">
    <property type="term" value="F:ATP hydrolysis activity"/>
    <property type="evidence" value="ECO:0007669"/>
    <property type="project" value="InterPro"/>
</dbReference>
<keyword evidence="1" id="KW-0677">Repeat</keyword>
<dbReference type="GO" id="GO:0005524">
    <property type="term" value="F:ATP binding"/>
    <property type="evidence" value="ECO:0007669"/>
    <property type="project" value="UniProtKB-KW"/>
</dbReference>
<organism evidence="6 7">
    <name type="scientific">Candidatus Uhrbacteria bacterium GW2011_GWF2_39_13</name>
    <dbReference type="NCBI Taxonomy" id="1618995"/>
    <lineage>
        <taxon>Bacteria</taxon>
        <taxon>Candidatus Uhriibacteriota</taxon>
    </lineage>
</organism>
<dbReference type="InterPro" id="IPR017871">
    <property type="entry name" value="ABC_transporter-like_CS"/>
</dbReference>
<feature type="domain" description="ABC transporter" evidence="5">
    <location>
        <begin position="55"/>
        <end position="316"/>
    </location>
</feature>
<gene>
    <name evidence="6" type="ORF">UT30_C0009G0046</name>
</gene>
<dbReference type="PANTHER" id="PTHR19211">
    <property type="entry name" value="ATP-BINDING TRANSPORT PROTEIN-RELATED"/>
    <property type="match status" value="1"/>
</dbReference>
<evidence type="ECO:0000259" key="5">
    <source>
        <dbReference type="PROSITE" id="PS50893"/>
    </source>
</evidence>
<name>A0A0G0MV75_9BACT</name>
<comment type="caution">
    <text evidence="6">The sequence shown here is derived from an EMBL/GenBank/DDBJ whole genome shotgun (WGS) entry which is preliminary data.</text>
</comment>
<dbReference type="PROSITE" id="PS00211">
    <property type="entry name" value="ABC_TRANSPORTER_1"/>
    <property type="match status" value="2"/>
</dbReference>
<dbReference type="InterPro" id="IPR027417">
    <property type="entry name" value="P-loop_NTPase"/>
</dbReference>
<dbReference type="PROSITE" id="PS50893">
    <property type="entry name" value="ABC_TRANSPORTER_2"/>
    <property type="match status" value="1"/>
</dbReference>
<evidence type="ECO:0000256" key="2">
    <source>
        <dbReference type="ARBA" id="ARBA00022741"/>
    </source>
</evidence>
<dbReference type="PATRIC" id="fig|1618995.3.peg.500"/>
<dbReference type="Gene3D" id="3.40.50.300">
    <property type="entry name" value="P-loop containing nucleotide triphosphate hydrolases"/>
    <property type="match status" value="2"/>
</dbReference>
<dbReference type="SUPFAM" id="SSF52540">
    <property type="entry name" value="P-loop containing nucleoside triphosphate hydrolases"/>
    <property type="match status" value="2"/>
</dbReference>
<dbReference type="PANTHER" id="PTHR19211:SF14">
    <property type="entry name" value="ATP-BINDING CASSETTE SUB-FAMILY F MEMBER 1"/>
    <property type="match status" value="1"/>
</dbReference>
<dbReference type="SMART" id="SM00382">
    <property type="entry name" value="AAA"/>
    <property type="match status" value="2"/>
</dbReference>
<feature type="region of interest" description="Disordered" evidence="4">
    <location>
        <begin position="324"/>
        <end position="343"/>
    </location>
</feature>
<evidence type="ECO:0000313" key="6">
    <source>
        <dbReference type="EMBL" id="KKR04336.1"/>
    </source>
</evidence>
<dbReference type="EMBL" id="LBWG01000009">
    <property type="protein sequence ID" value="KKR04336.1"/>
    <property type="molecule type" value="Genomic_DNA"/>
</dbReference>
<dbReference type="InterPro" id="IPR003593">
    <property type="entry name" value="AAA+_ATPase"/>
</dbReference>
<evidence type="ECO:0000313" key="7">
    <source>
        <dbReference type="Proteomes" id="UP000033935"/>
    </source>
</evidence>
<dbReference type="Proteomes" id="UP000033935">
    <property type="component" value="Unassembled WGS sequence"/>
</dbReference>
<accession>A0A0G0MV75</accession>
<feature type="region of interest" description="Disordered" evidence="4">
    <location>
        <begin position="541"/>
        <end position="572"/>
    </location>
</feature>
<evidence type="ECO:0000256" key="1">
    <source>
        <dbReference type="ARBA" id="ARBA00022737"/>
    </source>
</evidence>
<proteinExistence type="predicted"/>
<dbReference type="Pfam" id="PF00005">
    <property type="entry name" value="ABC_tran"/>
    <property type="match status" value="2"/>
</dbReference>
<evidence type="ECO:0000256" key="4">
    <source>
        <dbReference type="SAM" id="MobiDB-lite"/>
    </source>
</evidence>
<reference evidence="6 7" key="1">
    <citation type="journal article" date="2015" name="Nature">
        <title>rRNA introns, odd ribosomes, and small enigmatic genomes across a large radiation of phyla.</title>
        <authorList>
            <person name="Brown C.T."/>
            <person name="Hug L.A."/>
            <person name="Thomas B.C."/>
            <person name="Sharon I."/>
            <person name="Castelle C.J."/>
            <person name="Singh A."/>
            <person name="Wilkins M.J."/>
            <person name="Williams K.H."/>
            <person name="Banfield J.F."/>
        </authorList>
    </citation>
    <scope>NUCLEOTIDE SEQUENCE [LARGE SCALE GENOMIC DNA]</scope>
</reference>
<sequence length="572" mass="64574">MNIQPHFPEFPGLSFAKQEGREKETTKEKIQRCLESHVVDIKPLWSGDEKHRASVGANPVAAVESSIHRCDPPLHIPKLTIEKGKMMVLVGPNGAGKSTLLDAIMRRRNADFDSGSHGYSEGVHGKETLRVSRLDQEELLQEVKDVSTKEVLEHVKDFFISQFPVDWEDWENTNPDTNEKNEAAKTRIETLLSQVVKLFDVDLFLDRKVRELSGGERTKLSLLMVLASEPDVLLLDEPTNHLDLESIAKLTGLFDSYKRAGVAIVNVSHVEWFLEMVGENTLEINVKNGERSVIQSTSAYKAYKKREASKEVMKEPITWEKTPTKPLTGSIFEGEENTTIPNSPIKKATLPSISARDITVLSGQNGTGKTRLMEQFANPHSKIVHRSERVQTAYMPQLWPKEVITGDVTDFFHWVKQHCNPHTDVDSNRFQKELQRLGFARISRNILQKPFSEFSGGEQRLLWFAAASIIEGTDTLVLDEPSNHMDENTMLKVVEAIRNFPGAVILSTHDLRLMEALEKNPGRTRQGVGVRNIKLERTKDGRIEINPQQTSPLEDAKKTIEQSSKKAKRVKV</sequence>
<evidence type="ECO:0000256" key="3">
    <source>
        <dbReference type="ARBA" id="ARBA00022840"/>
    </source>
</evidence>
<protein>
    <recommendedName>
        <fullName evidence="5">ABC transporter domain-containing protein</fullName>
    </recommendedName>
</protein>
<dbReference type="InterPro" id="IPR050611">
    <property type="entry name" value="ABCF"/>
</dbReference>
<keyword evidence="2" id="KW-0547">Nucleotide-binding</keyword>
<keyword evidence="3" id="KW-0067">ATP-binding</keyword>
<feature type="compositionally biased region" description="Basic and acidic residues" evidence="4">
    <location>
        <begin position="554"/>
        <end position="564"/>
    </location>
</feature>
<dbReference type="AlphaFoldDB" id="A0A0G0MV75"/>